<dbReference type="KEGG" id="psuw:WQ53_09715"/>
<keyword evidence="1" id="KW-0472">Membrane</keyword>
<evidence type="ECO:0000313" key="4">
    <source>
        <dbReference type="Proteomes" id="UP000033067"/>
    </source>
</evidence>
<dbReference type="Proteomes" id="UP000033067">
    <property type="component" value="Chromosome"/>
</dbReference>
<dbReference type="GO" id="GO:0005975">
    <property type="term" value="P:carbohydrate metabolic process"/>
    <property type="evidence" value="ECO:0007669"/>
    <property type="project" value="InterPro"/>
</dbReference>
<keyword evidence="4" id="KW-1185">Reference proteome</keyword>
<dbReference type="PANTHER" id="PTHR10587:SF137">
    <property type="entry name" value="4-DEOXY-4-FORMAMIDO-L-ARABINOSE-PHOSPHOUNDECAPRENOL DEFORMYLASE ARND-RELATED"/>
    <property type="match status" value="1"/>
</dbReference>
<dbReference type="PATRIC" id="fig|314722.6.peg.2083"/>
<dbReference type="RefSeq" id="WP_052631971.1">
    <property type="nucleotide sequence ID" value="NZ_CP011144.1"/>
</dbReference>
<dbReference type="InterPro" id="IPR050248">
    <property type="entry name" value="Polysacc_deacetylase_ArnD"/>
</dbReference>
<dbReference type="Gene3D" id="3.20.20.370">
    <property type="entry name" value="Glycoside hydrolase/deacetylase"/>
    <property type="match status" value="1"/>
</dbReference>
<keyword evidence="1" id="KW-1133">Transmembrane helix</keyword>
<dbReference type="GO" id="GO:0016810">
    <property type="term" value="F:hydrolase activity, acting on carbon-nitrogen (but not peptide) bonds"/>
    <property type="evidence" value="ECO:0007669"/>
    <property type="project" value="InterPro"/>
</dbReference>
<dbReference type="CDD" id="cd10917">
    <property type="entry name" value="CE4_NodB_like_6s_7s"/>
    <property type="match status" value="1"/>
</dbReference>
<protein>
    <submittedName>
        <fullName evidence="3">Acetyl xylan esterase</fullName>
    </submittedName>
</protein>
<organism evidence="3 4">
    <name type="scientific">Pseudoxanthomonas suwonensis</name>
    <dbReference type="NCBI Taxonomy" id="314722"/>
    <lineage>
        <taxon>Bacteria</taxon>
        <taxon>Pseudomonadati</taxon>
        <taxon>Pseudomonadota</taxon>
        <taxon>Gammaproteobacteria</taxon>
        <taxon>Lysobacterales</taxon>
        <taxon>Lysobacteraceae</taxon>
        <taxon>Pseudoxanthomonas</taxon>
    </lineage>
</organism>
<dbReference type="PANTHER" id="PTHR10587">
    <property type="entry name" value="GLYCOSYL TRANSFERASE-RELATED"/>
    <property type="match status" value="1"/>
</dbReference>
<dbReference type="OrthoDB" id="276604at2"/>
<reference evidence="3 4" key="1">
    <citation type="journal article" date="2015" name="Genome Announc.">
        <title>Complete Genome Sequence of Pseudoxanthomonas suwonensis Strain J1, a Cellulose-Degrading Bacterium Isolated from Leaf- and Wood-Enriched Soil.</title>
        <authorList>
            <person name="Hou L."/>
            <person name="Jiang J."/>
            <person name="Xu Z."/>
            <person name="Zhou Y."/>
            <person name="Leung F.C."/>
        </authorList>
    </citation>
    <scope>NUCLEOTIDE SEQUENCE [LARGE SCALE GENOMIC DNA]</scope>
    <source>
        <strain evidence="3 4">J1</strain>
    </source>
</reference>
<dbReference type="InterPro" id="IPR002509">
    <property type="entry name" value="NODB_dom"/>
</dbReference>
<evidence type="ECO:0000256" key="1">
    <source>
        <dbReference type="SAM" id="Phobius"/>
    </source>
</evidence>
<dbReference type="SUPFAM" id="SSF88713">
    <property type="entry name" value="Glycoside hydrolase/deacetylase"/>
    <property type="match status" value="1"/>
</dbReference>
<evidence type="ECO:0000259" key="2">
    <source>
        <dbReference type="PROSITE" id="PS51677"/>
    </source>
</evidence>
<feature type="transmembrane region" description="Helical" evidence="1">
    <location>
        <begin position="15"/>
        <end position="33"/>
    </location>
</feature>
<dbReference type="InterPro" id="IPR011330">
    <property type="entry name" value="Glyco_hydro/deAcase_b/a-brl"/>
</dbReference>
<accession>A0A0E3UNI5</accession>
<dbReference type="EMBL" id="CP011144">
    <property type="protein sequence ID" value="AKC86985.1"/>
    <property type="molecule type" value="Genomic_DNA"/>
</dbReference>
<dbReference type="Pfam" id="PF01522">
    <property type="entry name" value="Polysacc_deac_1"/>
    <property type="match status" value="1"/>
</dbReference>
<evidence type="ECO:0000313" key="3">
    <source>
        <dbReference type="EMBL" id="AKC86985.1"/>
    </source>
</evidence>
<dbReference type="PROSITE" id="PS51677">
    <property type="entry name" value="NODB"/>
    <property type="match status" value="1"/>
</dbReference>
<dbReference type="AlphaFoldDB" id="A0A0E3UNI5"/>
<name>A0A0E3UNI5_9GAMM</name>
<feature type="domain" description="NodB homology" evidence="2">
    <location>
        <begin position="75"/>
        <end position="255"/>
    </location>
</feature>
<keyword evidence="1" id="KW-0812">Transmembrane</keyword>
<gene>
    <name evidence="3" type="ORF">WQ53_09715</name>
</gene>
<feature type="transmembrane region" description="Helical" evidence="1">
    <location>
        <begin position="39"/>
        <end position="57"/>
    </location>
</feature>
<proteinExistence type="predicted"/>
<sequence>MSGPATLHRVPRRPWAWVAWLAASQLAVAVLWWRLGWTWGLPALLLSHALFVVPVFLPRARLYAPVLARLPATERTVWLTIDDGPSDDTAAILDALDRHGARATFFLVGRRAQARPQLVAEIRHRGHGIGNHSHTHPAGRFWALGPRAMAAEVRHAQQALGGLTGAPPRWFRSVVGHSNPFLAAPLREHGLARVAWSARGYDAVDSDPVRVLQRIGRGLRPGAIVLLHEGAAHGRSVEIVEATLCLLEERGYATAEPPQ</sequence>